<sequence length="71" mass="7668">MRFLPLIMVAFMLLPVAIWVAIEVFVLPTPGTVLATADRVTLGSLGAFAVVAMGLLSWWMGRAIARTPSPR</sequence>
<protein>
    <submittedName>
        <fullName evidence="2">Uncharacterized protein</fullName>
    </submittedName>
</protein>
<keyword evidence="1" id="KW-1133">Transmembrane helix</keyword>
<dbReference type="AlphaFoldDB" id="Q2RPU0"/>
<evidence type="ECO:0000313" key="2">
    <source>
        <dbReference type="EMBL" id="ABC23855.1"/>
    </source>
</evidence>
<reference evidence="2 3" key="1">
    <citation type="journal article" date="2011" name="Stand. Genomic Sci.">
        <title>Complete genome sequence of Rhodospirillum rubrum type strain (S1).</title>
        <authorList>
            <person name="Munk A.C."/>
            <person name="Copeland A."/>
            <person name="Lucas S."/>
            <person name="Lapidus A."/>
            <person name="Del Rio T.G."/>
            <person name="Barry K."/>
            <person name="Detter J.C."/>
            <person name="Hammon N."/>
            <person name="Israni S."/>
            <person name="Pitluck S."/>
            <person name="Brettin T."/>
            <person name="Bruce D."/>
            <person name="Han C."/>
            <person name="Tapia R."/>
            <person name="Gilna P."/>
            <person name="Schmutz J."/>
            <person name="Larimer F."/>
            <person name="Land M."/>
            <person name="Kyrpides N.C."/>
            <person name="Mavromatis K."/>
            <person name="Richardson P."/>
            <person name="Rohde M."/>
            <person name="Goker M."/>
            <person name="Klenk H.P."/>
            <person name="Zhang Y."/>
            <person name="Roberts G.P."/>
            <person name="Reslewic S."/>
            <person name="Schwartz D.C."/>
        </authorList>
    </citation>
    <scope>NUCLEOTIDE SEQUENCE [LARGE SCALE GENOMIC DNA]</scope>
    <source>
        <strain evidence="3">ATCC 11170 / ATH 1.1.1 / DSM 467 / LMG 4362 / NCIMB 8255 / S1</strain>
    </source>
</reference>
<organism evidence="2 3">
    <name type="scientific">Rhodospirillum rubrum (strain ATCC 11170 / ATH 1.1.1 / DSM 467 / LMG 4362 / NCIMB 8255 / S1)</name>
    <dbReference type="NCBI Taxonomy" id="269796"/>
    <lineage>
        <taxon>Bacteria</taxon>
        <taxon>Pseudomonadati</taxon>
        <taxon>Pseudomonadota</taxon>
        <taxon>Alphaproteobacteria</taxon>
        <taxon>Rhodospirillales</taxon>
        <taxon>Rhodospirillaceae</taxon>
        <taxon>Rhodospirillum</taxon>
    </lineage>
</organism>
<feature type="transmembrane region" description="Helical" evidence="1">
    <location>
        <begin position="7"/>
        <end position="28"/>
    </location>
</feature>
<keyword evidence="3" id="KW-1185">Reference proteome</keyword>
<feature type="transmembrane region" description="Helical" evidence="1">
    <location>
        <begin position="40"/>
        <end position="61"/>
    </location>
</feature>
<dbReference type="EnsemblBacteria" id="ABC23855">
    <property type="protein sequence ID" value="ABC23855"/>
    <property type="gene ID" value="Rru_A3060"/>
</dbReference>
<accession>Q2RPU0</accession>
<keyword evidence="1" id="KW-0472">Membrane</keyword>
<gene>
    <name evidence="2" type="ordered locus">Rru_A3060</name>
</gene>
<keyword evidence="1" id="KW-0812">Transmembrane</keyword>
<name>Q2RPU0_RHORT</name>
<proteinExistence type="predicted"/>
<dbReference type="KEGG" id="rru:Rru_A3060"/>
<evidence type="ECO:0000313" key="3">
    <source>
        <dbReference type="Proteomes" id="UP000001929"/>
    </source>
</evidence>
<dbReference type="Proteomes" id="UP000001929">
    <property type="component" value="Chromosome"/>
</dbReference>
<dbReference type="PATRIC" id="fig|269796.9.peg.3171"/>
<dbReference type="HOGENOM" id="CLU_2737428_0_0_5"/>
<evidence type="ECO:0000256" key="1">
    <source>
        <dbReference type="SAM" id="Phobius"/>
    </source>
</evidence>
<dbReference type="EMBL" id="CP000230">
    <property type="protein sequence ID" value="ABC23855.1"/>
    <property type="molecule type" value="Genomic_DNA"/>
</dbReference>
<dbReference type="RefSeq" id="WP_011390808.1">
    <property type="nucleotide sequence ID" value="NC_007643.1"/>
</dbReference>